<reference evidence="3" key="1">
    <citation type="submission" date="2022-11" db="EMBL/GenBank/DDBJ databases">
        <title>Centuries of genome instability and evolution in soft-shell clam transmissible cancer (bioRxiv).</title>
        <authorList>
            <person name="Hart S.F.M."/>
            <person name="Yonemitsu M.A."/>
            <person name="Giersch R.M."/>
            <person name="Beal B.F."/>
            <person name="Arriagada G."/>
            <person name="Davis B.W."/>
            <person name="Ostrander E.A."/>
            <person name="Goff S.P."/>
            <person name="Metzger M.J."/>
        </authorList>
    </citation>
    <scope>NUCLEOTIDE SEQUENCE</scope>
    <source>
        <strain evidence="3">MELC-2E11</strain>
        <tissue evidence="3">Siphon/mantle</tissue>
    </source>
</reference>
<dbReference type="Pfam" id="PF00229">
    <property type="entry name" value="TNF"/>
    <property type="match status" value="1"/>
</dbReference>
<name>A0ABY7DHI0_MYAAR</name>
<feature type="domain" description="THD" evidence="2">
    <location>
        <begin position="84"/>
        <end position="229"/>
    </location>
</feature>
<sequence>MQPPPLVSSTLCVTCDDIKQTFPYNAADHVIDAWRQIHNESVCCGPVRRVMELRIQNEIAKQYENTLSNSSLLLDCERVELSTPTAKLVGVVDNIPSHIGQGHSALLWNKHGLTFTANKCIHLELEGDIFIKKSGYFIVSSTLIVNTTGKNNKTQIFGHNLNLLSHKYGTTSVLMHRQKSINESDNVIFTSFISAVFKLHVNDRISISVSDPNYLANDNSNDHFTAYYTYDMS</sequence>
<evidence type="ECO:0000313" key="4">
    <source>
        <dbReference type="Proteomes" id="UP001164746"/>
    </source>
</evidence>
<dbReference type="InterPro" id="IPR008983">
    <property type="entry name" value="Tumour_necrosis_fac-like_dom"/>
</dbReference>
<organism evidence="3 4">
    <name type="scientific">Mya arenaria</name>
    <name type="common">Soft-shell clam</name>
    <dbReference type="NCBI Taxonomy" id="6604"/>
    <lineage>
        <taxon>Eukaryota</taxon>
        <taxon>Metazoa</taxon>
        <taxon>Spiralia</taxon>
        <taxon>Lophotrochozoa</taxon>
        <taxon>Mollusca</taxon>
        <taxon>Bivalvia</taxon>
        <taxon>Autobranchia</taxon>
        <taxon>Heteroconchia</taxon>
        <taxon>Euheterodonta</taxon>
        <taxon>Imparidentia</taxon>
        <taxon>Neoheterodontei</taxon>
        <taxon>Myida</taxon>
        <taxon>Myoidea</taxon>
        <taxon>Myidae</taxon>
        <taxon>Mya</taxon>
    </lineage>
</organism>
<dbReference type="InterPro" id="IPR006052">
    <property type="entry name" value="TNF_dom"/>
</dbReference>
<dbReference type="PROSITE" id="PS50049">
    <property type="entry name" value="THD_2"/>
    <property type="match status" value="1"/>
</dbReference>
<comment type="similarity">
    <text evidence="1">Belongs to the tumor necrosis factor family.</text>
</comment>
<protein>
    <recommendedName>
        <fullName evidence="2">THD domain-containing protein</fullName>
    </recommendedName>
</protein>
<dbReference type="Proteomes" id="UP001164746">
    <property type="component" value="Chromosome 2"/>
</dbReference>
<dbReference type="SUPFAM" id="SSF49842">
    <property type="entry name" value="TNF-like"/>
    <property type="match status" value="1"/>
</dbReference>
<gene>
    <name evidence="3" type="ORF">MAR_029073</name>
</gene>
<evidence type="ECO:0000259" key="2">
    <source>
        <dbReference type="PROSITE" id="PS50049"/>
    </source>
</evidence>
<proteinExistence type="inferred from homology"/>
<dbReference type="Gene3D" id="2.60.120.40">
    <property type="match status" value="1"/>
</dbReference>
<dbReference type="EMBL" id="CP111013">
    <property type="protein sequence ID" value="WAQ96383.1"/>
    <property type="molecule type" value="Genomic_DNA"/>
</dbReference>
<accession>A0ABY7DHI0</accession>
<evidence type="ECO:0000256" key="1">
    <source>
        <dbReference type="ARBA" id="ARBA00008670"/>
    </source>
</evidence>
<keyword evidence="4" id="KW-1185">Reference proteome</keyword>
<evidence type="ECO:0000313" key="3">
    <source>
        <dbReference type="EMBL" id="WAQ96383.1"/>
    </source>
</evidence>